<feature type="domain" description="DM10" evidence="6">
    <location>
        <begin position="242"/>
        <end position="359"/>
    </location>
</feature>
<organism evidence="7 8">
    <name type="scientific">Oikopleura dioica</name>
    <name type="common">Tunicate</name>
    <dbReference type="NCBI Taxonomy" id="34765"/>
    <lineage>
        <taxon>Eukaryota</taxon>
        <taxon>Metazoa</taxon>
        <taxon>Chordata</taxon>
        <taxon>Tunicata</taxon>
        <taxon>Appendicularia</taxon>
        <taxon>Copelata</taxon>
        <taxon>Oikopleuridae</taxon>
        <taxon>Oikopleura</taxon>
    </lineage>
</organism>
<dbReference type="PANTHER" id="PTHR12086:SF9">
    <property type="entry name" value="EF-HAND DOMAIN-CONTAINING PROTEIN 1"/>
    <property type="match status" value="1"/>
</dbReference>
<name>A0ABN7T5X1_OIKDI</name>
<reference evidence="7 8" key="1">
    <citation type="submission" date="2021-04" db="EMBL/GenBank/DDBJ databases">
        <authorList>
            <person name="Bliznina A."/>
        </authorList>
    </citation>
    <scope>NUCLEOTIDE SEQUENCE [LARGE SCALE GENOMIC DNA]</scope>
</reference>
<evidence type="ECO:0000259" key="6">
    <source>
        <dbReference type="PROSITE" id="PS51336"/>
    </source>
</evidence>
<protein>
    <submittedName>
        <fullName evidence="7">Oidioi.mRNA.OKI2018_I69.chr2.g7351.t1.cds</fullName>
    </submittedName>
</protein>
<keyword evidence="3" id="KW-0677">Repeat</keyword>
<dbReference type="InterPro" id="IPR006602">
    <property type="entry name" value="DM10_dom"/>
</dbReference>
<evidence type="ECO:0000256" key="3">
    <source>
        <dbReference type="ARBA" id="ARBA00022737"/>
    </source>
</evidence>
<dbReference type="Gene3D" id="2.30.29.170">
    <property type="match status" value="3"/>
</dbReference>
<evidence type="ECO:0000256" key="2">
    <source>
        <dbReference type="ARBA" id="ARBA00022490"/>
    </source>
</evidence>
<proteinExistence type="predicted"/>
<dbReference type="InterPro" id="IPR040193">
    <property type="entry name" value="EFHC1/EFHC2/EFHB"/>
</dbReference>
<feature type="domain" description="DM10" evidence="6">
    <location>
        <begin position="418"/>
        <end position="522"/>
    </location>
</feature>
<dbReference type="Pfam" id="PF06565">
    <property type="entry name" value="DM10_dom"/>
    <property type="match status" value="3"/>
</dbReference>
<accession>A0ABN7T5X1</accession>
<dbReference type="Proteomes" id="UP001158576">
    <property type="component" value="Chromosome 2"/>
</dbReference>
<keyword evidence="8" id="KW-1185">Reference proteome</keyword>
<comment type="subcellular location">
    <subcellularLocation>
        <location evidence="1">Cytoplasm</location>
        <location evidence="1">Cytoskeleton</location>
        <location evidence="1">Cilium axoneme</location>
    </subcellularLocation>
</comment>
<keyword evidence="2" id="KW-0963">Cytoplasm</keyword>
<dbReference type="SMART" id="SM00676">
    <property type="entry name" value="DM10"/>
    <property type="match status" value="3"/>
</dbReference>
<evidence type="ECO:0000256" key="4">
    <source>
        <dbReference type="ARBA" id="ARBA00023212"/>
    </source>
</evidence>
<dbReference type="EMBL" id="OU015567">
    <property type="protein sequence ID" value="CAG5113226.1"/>
    <property type="molecule type" value="Genomic_DNA"/>
</dbReference>
<keyword evidence="5" id="KW-0966">Cell projection</keyword>
<sequence length="536" mass="61476">MNRHQDFPPVGLPFLPGNSLVDPTKQRFHLSQSLVYDKGYALKNQPQYKIGGGKIELSKIDPAEVQCLDKEFAALQFSDVTRCEDPGFIPAHVALDKKVLHFKGYFSEEIIDSPVESERVRFLDIFYYLVDDSVAMSEPQQENSGIVQGKFLTRQRLPLGQGDRLLSWKHLNTAMDLMVYSKKVRLYWCDAFTREWLTSEGIEVNANESSPGDRYISSREQPDRSYVSPSEVDSLHKFLTLDRVVLRFFAIWDERDQLFGEVRKFIVHFYMADDTLEIREVHQANNGRDPFPILVSRQRMPRHLVAKTYPSVEKDIVSESVGFFEATDLRVGESIFVNNRNMLLYDCDGATRQFSQTKLGIVQPEAVSIDQYFKHPDPPVAAVPDWNGFGSLEDSEENCKRIVPDRPRKNYLKMLLAGNEKLRFKAKMVGRNEMDDMRVFVFEIRLADDLISIFETTPRNSGMRSGRFLEPSRIAKPNSDPNYPEYYAIPDFCIGAELTVFANRFVITEADLHVKNWVTENAASLPSSFVENIQAS</sequence>
<evidence type="ECO:0000256" key="1">
    <source>
        <dbReference type="ARBA" id="ARBA00004430"/>
    </source>
</evidence>
<dbReference type="PANTHER" id="PTHR12086">
    <property type="entry name" value="EF-HAND DOMAIN C-TERMINAL CONTAINING PROTEIN"/>
    <property type="match status" value="1"/>
</dbReference>
<feature type="domain" description="DM10" evidence="6">
    <location>
        <begin position="96"/>
        <end position="201"/>
    </location>
</feature>
<gene>
    <name evidence="7" type="ORF">OKIOD_LOCUS16116</name>
</gene>
<dbReference type="PROSITE" id="PS51336">
    <property type="entry name" value="DM10"/>
    <property type="match status" value="3"/>
</dbReference>
<evidence type="ECO:0000313" key="7">
    <source>
        <dbReference type="EMBL" id="CAG5113226.1"/>
    </source>
</evidence>
<evidence type="ECO:0000313" key="8">
    <source>
        <dbReference type="Proteomes" id="UP001158576"/>
    </source>
</evidence>
<keyword evidence="4" id="KW-0206">Cytoskeleton</keyword>
<evidence type="ECO:0000256" key="5">
    <source>
        <dbReference type="ARBA" id="ARBA00023273"/>
    </source>
</evidence>